<dbReference type="InterPro" id="IPR000010">
    <property type="entry name" value="Cystatin_dom"/>
</dbReference>
<comment type="similarity">
    <text evidence="3">Belongs to the cystatin family. Phytocystatin subfamily.</text>
</comment>
<keyword evidence="1 3" id="KW-0646">Protease inhibitor</keyword>
<feature type="domain" description="Cystatin" evidence="4">
    <location>
        <begin position="40"/>
        <end position="128"/>
    </location>
</feature>
<gene>
    <name evidence="5" type="ORF">C2S53_008887</name>
</gene>
<dbReference type="SUPFAM" id="SSF54403">
    <property type="entry name" value="Cystatin/monellin"/>
    <property type="match status" value="1"/>
</dbReference>
<evidence type="ECO:0000256" key="3">
    <source>
        <dbReference type="RuleBase" id="RU362130"/>
    </source>
</evidence>
<evidence type="ECO:0000259" key="4">
    <source>
        <dbReference type="SMART" id="SM00043"/>
    </source>
</evidence>
<dbReference type="PANTHER" id="PTHR11413">
    <property type="entry name" value="CYSTATIN FAMILY MEMBER"/>
    <property type="match status" value="1"/>
</dbReference>
<dbReference type="AlphaFoldDB" id="A0AAD4JEZ8"/>
<dbReference type="Proteomes" id="UP001190926">
    <property type="component" value="Unassembled WGS sequence"/>
</dbReference>
<reference evidence="5 6" key="1">
    <citation type="journal article" date="2021" name="Nat. Commun.">
        <title>Incipient diploidization of the medicinal plant Perilla within 10,000 years.</title>
        <authorList>
            <person name="Zhang Y."/>
            <person name="Shen Q."/>
            <person name="Leng L."/>
            <person name="Zhang D."/>
            <person name="Chen S."/>
            <person name="Shi Y."/>
            <person name="Ning Z."/>
            <person name="Chen S."/>
        </authorList>
    </citation>
    <scope>NUCLEOTIDE SEQUENCE [LARGE SCALE GENOMIC DNA]</scope>
    <source>
        <strain evidence="6">cv. PC099</strain>
    </source>
</reference>
<dbReference type="InterPro" id="IPR046350">
    <property type="entry name" value="Cystatin_sf"/>
</dbReference>
<protein>
    <recommendedName>
        <fullName evidence="3">Cysteine proteinase inhibitor</fullName>
    </recommendedName>
</protein>
<dbReference type="PANTHER" id="PTHR11413:SF110">
    <property type="entry name" value="CYSTEINE PROTEINASE INHIBITOR 6"/>
    <property type="match status" value="1"/>
</dbReference>
<feature type="signal peptide" evidence="3">
    <location>
        <begin position="1"/>
        <end position="30"/>
    </location>
</feature>
<keyword evidence="2 3" id="KW-0789">Thiol protease inhibitor</keyword>
<dbReference type="GO" id="GO:0004869">
    <property type="term" value="F:cysteine-type endopeptidase inhibitor activity"/>
    <property type="evidence" value="ECO:0007669"/>
    <property type="project" value="UniProtKB-KW"/>
</dbReference>
<accession>A0AAD4JEZ8</accession>
<evidence type="ECO:0000256" key="1">
    <source>
        <dbReference type="ARBA" id="ARBA00022690"/>
    </source>
</evidence>
<dbReference type="Gene3D" id="3.10.450.10">
    <property type="match status" value="1"/>
</dbReference>
<evidence type="ECO:0000313" key="6">
    <source>
        <dbReference type="Proteomes" id="UP001190926"/>
    </source>
</evidence>
<feature type="chain" id="PRO_5041774433" description="Cysteine proteinase inhibitor" evidence="3">
    <location>
        <begin position="31"/>
        <end position="158"/>
    </location>
</feature>
<dbReference type="EMBL" id="SDAM02000068">
    <property type="protein sequence ID" value="KAH6832588.1"/>
    <property type="molecule type" value="Genomic_DNA"/>
</dbReference>
<comment type="caution">
    <text evidence="5">The sequence shown here is derived from an EMBL/GenBank/DDBJ whole genome shotgun (WGS) entry which is preliminary data.</text>
</comment>
<evidence type="ECO:0000256" key="2">
    <source>
        <dbReference type="ARBA" id="ARBA00022704"/>
    </source>
</evidence>
<dbReference type="PROSITE" id="PS00287">
    <property type="entry name" value="CYSTATIN"/>
    <property type="match status" value="1"/>
</dbReference>
<sequence length="158" mass="17919">MKFKSNNNKNTLYFSLFLAVVAVICEVGICREPPDQTITMKLGGLRNTAQNSGEIESMGRFAVQQHNQNQNTLLEFARIVKAKEQVVSGKMYHLTLEAIDGGKNKIYEAKVWVKPWMNFKQLQEFKEVHDNPIMSSYLGIKHGVMQLGTDVMILVLTL</sequence>
<dbReference type="Pfam" id="PF16845">
    <property type="entry name" value="SQAPI"/>
    <property type="match status" value="1"/>
</dbReference>
<dbReference type="SMART" id="SM00043">
    <property type="entry name" value="CY"/>
    <property type="match status" value="1"/>
</dbReference>
<organism evidence="5 6">
    <name type="scientific">Perilla frutescens var. hirtella</name>
    <name type="common">Perilla citriodora</name>
    <name type="synonym">Perilla setoyensis</name>
    <dbReference type="NCBI Taxonomy" id="608512"/>
    <lineage>
        <taxon>Eukaryota</taxon>
        <taxon>Viridiplantae</taxon>
        <taxon>Streptophyta</taxon>
        <taxon>Embryophyta</taxon>
        <taxon>Tracheophyta</taxon>
        <taxon>Spermatophyta</taxon>
        <taxon>Magnoliopsida</taxon>
        <taxon>eudicotyledons</taxon>
        <taxon>Gunneridae</taxon>
        <taxon>Pentapetalae</taxon>
        <taxon>asterids</taxon>
        <taxon>lamiids</taxon>
        <taxon>Lamiales</taxon>
        <taxon>Lamiaceae</taxon>
        <taxon>Nepetoideae</taxon>
        <taxon>Elsholtzieae</taxon>
        <taxon>Perilla</taxon>
    </lineage>
</organism>
<name>A0AAD4JEZ8_PERFH</name>
<keyword evidence="6" id="KW-1185">Reference proteome</keyword>
<dbReference type="InterPro" id="IPR027214">
    <property type="entry name" value="Cystatin"/>
</dbReference>
<dbReference type="InterPro" id="IPR018073">
    <property type="entry name" value="Prot_inh_cystat_CS"/>
</dbReference>
<keyword evidence="3" id="KW-0732">Signal</keyword>
<dbReference type="CDD" id="cd00042">
    <property type="entry name" value="CY"/>
    <property type="match status" value="1"/>
</dbReference>
<evidence type="ECO:0000313" key="5">
    <source>
        <dbReference type="EMBL" id="KAH6832588.1"/>
    </source>
</evidence>
<proteinExistence type="inferred from homology"/>